<name>A0A7G2F149_ARATH</name>
<accession>A0A7G2F149</accession>
<protein>
    <submittedName>
        <fullName evidence="2">(thale cress) hypothetical protein</fullName>
    </submittedName>
</protein>
<dbReference type="Proteomes" id="UP000516314">
    <property type="component" value="Chromosome 4"/>
</dbReference>
<sequence length="169" mass="18633">MMDAFLGSYSGKLEAVSGDLGVDVSEIAANNSSTLGLEAVAVKTRDLFSDYLNQLMVQDYTLAEENSLSFLDTIMENKEDTFQITDPSQQSNEEVSQEEVMVNEETKEVDKMEEETQTNGEDNGTEVINPEIADVELPAKKRVVKNKAGLPGVNSRKRNPDFSLEADCI</sequence>
<evidence type="ECO:0000313" key="2">
    <source>
        <dbReference type="EMBL" id="CAD5327243.1"/>
    </source>
</evidence>
<dbReference type="AlphaFoldDB" id="A0A7G2F149"/>
<proteinExistence type="predicted"/>
<feature type="region of interest" description="Disordered" evidence="1">
    <location>
        <begin position="83"/>
        <end position="133"/>
    </location>
</feature>
<evidence type="ECO:0000256" key="1">
    <source>
        <dbReference type="SAM" id="MobiDB-lite"/>
    </source>
</evidence>
<dbReference type="EMBL" id="LR881469">
    <property type="protein sequence ID" value="CAD5327243.1"/>
    <property type="molecule type" value="Genomic_DNA"/>
</dbReference>
<reference evidence="2 3" key="1">
    <citation type="submission" date="2020-09" db="EMBL/GenBank/DDBJ databases">
        <authorList>
            <person name="Ashkenazy H."/>
        </authorList>
    </citation>
    <scope>NUCLEOTIDE SEQUENCE [LARGE SCALE GENOMIC DNA]</scope>
    <source>
        <strain evidence="3">cv. Cdm-0</strain>
    </source>
</reference>
<organism evidence="2 3">
    <name type="scientific">Arabidopsis thaliana</name>
    <name type="common">Mouse-ear cress</name>
    <dbReference type="NCBI Taxonomy" id="3702"/>
    <lineage>
        <taxon>Eukaryota</taxon>
        <taxon>Viridiplantae</taxon>
        <taxon>Streptophyta</taxon>
        <taxon>Embryophyta</taxon>
        <taxon>Tracheophyta</taxon>
        <taxon>Spermatophyta</taxon>
        <taxon>Magnoliopsida</taxon>
        <taxon>eudicotyledons</taxon>
        <taxon>Gunneridae</taxon>
        <taxon>Pentapetalae</taxon>
        <taxon>rosids</taxon>
        <taxon>malvids</taxon>
        <taxon>Brassicales</taxon>
        <taxon>Brassicaceae</taxon>
        <taxon>Camelineae</taxon>
        <taxon>Arabidopsis</taxon>
    </lineage>
</organism>
<gene>
    <name evidence="2" type="ORF">AT9943_LOCUS14952</name>
</gene>
<feature type="region of interest" description="Disordered" evidence="1">
    <location>
        <begin position="148"/>
        <end position="169"/>
    </location>
</feature>
<evidence type="ECO:0000313" key="3">
    <source>
        <dbReference type="Proteomes" id="UP000516314"/>
    </source>
</evidence>
<feature type="compositionally biased region" description="Low complexity" evidence="1">
    <location>
        <begin position="88"/>
        <end position="100"/>
    </location>
</feature>